<organism evidence="1 2">
    <name type="scientific">Synaphobranchus kaupii</name>
    <name type="common">Kaup's arrowtooth eel</name>
    <dbReference type="NCBI Taxonomy" id="118154"/>
    <lineage>
        <taxon>Eukaryota</taxon>
        <taxon>Metazoa</taxon>
        <taxon>Chordata</taxon>
        <taxon>Craniata</taxon>
        <taxon>Vertebrata</taxon>
        <taxon>Euteleostomi</taxon>
        <taxon>Actinopterygii</taxon>
        <taxon>Neopterygii</taxon>
        <taxon>Teleostei</taxon>
        <taxon>Anguilliformes</taxon>
        <taxon>Synaphobranchidae</taxon>
        <taxon>Synaphobranchus</taxon>
    </lineage>
</organism>
<evidence type="ECO:0000313" key="1">
    <source>
        <dbReference type="EMBL" id="KAJ8365590.1"/>
    </source>
</evidence>
<sequence length="75" mass="8213">MTEGRCRVEGPRTCRLCTIKGLGTEGAGDGDNCPQPQTEPLRMGSHASQIRWRTVLYETKALIRGALDTLLNQAL</sequence>
<evidence type="ECO:0000313" key="2">
    <source>
        <dbReference type="Proteomes" id="UP001152622"/>
    </source>
</evidence>
<comment type="caution">
    <text evidence="1">The sequence shown here is derived from an EMBL/GenBank/DDBJ whole genome shotgun (WGS) entry which is preliminary data.</text>
</comment>
<keyword evidence="2" id="KW-1185">Reference proteome</keyword>
<dbReference type="Proteomes" id="UP001152622">
    <property type="component" value="Chromosome 4"/>
</dbReference>
<dbReference type="EMBL" id="JAINUF010000004">
    <property type="protein sequence ID" value="KAJ8365590.1"/>
    <property type="molecule type" value="Genomic_DNA"/>
</dbReference>
<dbReference type="AlphaFoldDB" id="A0A9Q1FSU5"/>
<accession>A0A9Q1FSU5</accession>
<name>A0A9Q1FSU5_SYNKA</name>
<reference evidence="1" key="1">
    <citation type="journal article" date="2023" name="Science">
        <title>Genome structures resolve the early diversification of teleost fishes.</title>
        <authorList>
            <person name="Parey E."/>
            <person name="Louis A."/>
            <person name="Montfort J."/>
            <person name="Bouchez O."/>
            <person name="Roques C."/>
            <person name="Iampietro C."/>
            <person name="Lluch J."/>
            <person name="Castinel A."/>
            <person name="Donnadieu C."/>
            <person name="Desvignes T."/>
            <person name="Floi Bucao C."/>
            <person name="Jouanno E."/>
            <person name="Wen M."/>
            <person name="Mejri S."/>
            <person name="Dirks R."/>
            <person name="Jansen H."/>
            <person name="Henkel C."/>
            <person name="Chen W.J."/>
            <person name="Zahm M."/>
            <person name="Cabau C."/>
            <person name="Klopp C."/>
            <person name="Thompson A.W."/>
            <person name="Robinson-Rechavi M."/>
            <person name="Braasch I."/>
            <person name="Lecointre G."/>
            <person name="Bobe J."/>
            <person name="Postlethwait J.H."/>
            <person name="Berthelot C."/>
            <person name="Roest Crollius H."/>
            <person name="Guiguen Y."/>
        </authorList>
    </citation>
    <scope>NUCLEOTIDE SEQUENCE</scope>
    <source>
        <strain evidence="1">WJC10195</strain>
    </source>
</reference>
<proteinExistence type="predicted"/>
<gene>
    <name evidence="1" type="ORF">SKAU_G00144210</name>
</gene>
<protein>
    <submittedName>
        <fullName evidence="1">Uncharacterized protein</fullName>
    </submittedName>
</protein>